<feature type="region of interest" description="Disordered" evidence="1">
    <location>
        <begin position="129"/>
        <end position="273"/>
    </location>
</feature>
<name>A0AAZ3S8V7_ONCTS</name>
<dbReference type="PANTHER" id="PTHR15623:SF11">
    <property type="entry name" value="SPERMATOGENESIS-ASSOCIATED SERINE-RICH PROTEIN 2"/>
    <property type="match status" value="1"/>
</dbReference>
<evidence type="ECO:0000313" key="2">
    <source>
        <dbReference type="Ensembl" id="ENSOTSP00005149533.1"/>
    </source>
</evidence>
<dbReference type="Ensembl" id="ENSOTST00005163597.1">
    <property type="protein sequence ID" value="ENSOTSP00005149533.1"/>
    <property type="gene ID" value="ENSOTSG00005075001.1"/>
</dbReference>
<feature type="compositionally biased region" description="Polar residues" evidence="1">
    <location>
        <begin position="229"/>
        <end position="253"/>
    </location>
</feature>
<dbReference type="PANTHER" id="PTHR15623">
    <property type="entry name" value="SPERMATOGENESIS-ASSOCIATED SERINE-RICH PROTEIN 2-RELATED"/>
    <property type="match status" value="1"/>
</dbReference>
<feature type="compositionally biased region" description="Low complexity" evidence="1">
    <location>
        <begin position="132"/>
        <end position="143"/>
    </location>
</feature>
<reference evidence="2" key="2">
    <citation type="submission" date="2025-08" db="UniProtKB">
        <authorList>
            <consortium name="Ensembl"/>
        </authorList>
    </citation>
    <scope>IDENTIFICATION</scope>
</reference>
<proteinExistence type="predicted"/>
<accession>A0AAZ3S8V7</accession>
<gene>
    <name evidence="2" type="primary">LOC112216233</name>
</gene>
<reference evidence="3" key="1">
    <citation type="journal article" date="2018" name="PLoS ONE">
        <title>Chinook salmon (Oncorhynchus tshawytscha) genome and transcriptome.</title>
        <authorList>
            <person name="Christensen K.A."/>
            <person name="Leong J.S."/>
            <person name="Sakhrani D."/>
            <person name="Biagi C.A."/>
            <person name="Minkley D.R."/>
            <person name="Withler R.E."/>
            <person name="Rondeau E.B."/>
            <person name="Koop B.F."/>
            <person name="Devlin R.H."/>
        </authorList>
    </citation>
    <scope>NUCLEOTIDE SEQUENCE [LARGE SCALE GENOMIC DNA]</scope>
</reference>
<protein>
    <submittedName>
        <fullName evidence="2">Uncharacterized protein</fullName>
    </submittedName>
</protein>
<reference evidence="2" key="3">
    <citation type="submission" date="2025-09" db="UniProtKB">
        <authorList>
            <consortium name="Ensembl"/>
        </authorList>
    </citation>
    <scope>IDENTIFICATION</scope>
</reference>
<sequence>MEWSKYQTPLNPGTRPCKMIQPTISTAFRAIRQSGRTVRYAYTFIRESPPGTSFKLLHRHDYDTSGMVFDTNLKMVMSQGGTFERMKEKHFVSERKYDEDLGKAVKFTFELEPLKTSVTGFGSVYHPQTGYSSRSRCSSTSSSITGPGSLEAPPQSQHQGSNFEGHPTHPNKTTFQGNRRYTAGPGYYSGGQRYNGGSYRDRNTNRGGYRSEGYQGYQGNQGQGDGPSHPTSTVTQSSNSTRGPSNSTPSSSYRQDHPSHNGLPQRPPRTHCP</sequence>
<dbReference type="GO" id="GO:0005737">
    <property type="term" value="C:cytoplasm"/>
    <property type="evidence" value="ECO:0007669"/>
    <property type="project" value="TreeGrafter"/>
</dbReference>
<organism evidence="2 3">
    <name type="scientific">Oncorhynchus tshawytscha</name>
    <name type="common">Chinook salmon</name>
    <name type="synonym">Salmo tshawytscha</name>
    <dbReference type="NCBI Taxonomy" id="74940"/>
    <lineage>
        <taxon>Eukaryota</taxon>
        <taxon>Metazoa</taxon>
        <taxon>Chordata</taxon>
        <taxon>Craniata</taxon>
        <taxon>Vertebrata</taxon>
        <taxon>Euteleostomi</taxon>
        <taxon>Actinopterygii</taxon>
        <taxon>Neopterygii</taxon>
        <taxon>Teleostei</taxon>
        <taxon>Protacanthopterygii</taxon>
        <taxon>Salmoniformes</taxon>
        <taxon>Salmonidae</taxon>
        <taxon>Salmoninae</taxon>
        <taxon>Oncorhynchus</taxon>
    </lineage>
</organism>
<dbReference type="Proteomes" id="UP000694402">
    <property type="component" value="Unassembled WGS sequence"/>
</dbReference>
<evidence type="ECO:0000313" key="3">
    <source>
        <dbReference type="Proteomes" id="UP000694402"/>
    </source>
</evidence>
<dbReference type="GeneTree" id="ENSGT00390000001138"/>
<feature type="compositionally biased region" description="Polar residues" evidence="1">
    <location>
        <begin position="170"/>
        <end position="179"/>
    </location>
</feature>
<dbReference type="InterPro" id="IPR009816">
    <property type="entry name" value="SPATS2-like"/>
</dbReference>
<keyword evidence="3" id="KW-1185">Reference proteome</keyword>
<dbReference type="Pfam" id="PF07139">
    <property type="entry name" value="SPATS2-like"/>
    <property type="match status" value="1"/>
</dbReference>
<dbReference type="AlphaFoldDB" id="A0AAZ3S8V7"/>
<evidence type="ECO:0000256" key="1">
    <source>
        <dbReference type="SAM" id="MobiDB-lite"/>
    </source>
</evidence>